<feature type="transmembrane region" description="Helical" evidence="6">
    <location>
        <begin position="2514"/>
        <end position="2534"/>
    </location>
</feature>
<keyword evidence="2" id="KW-0964">Secreted</keyword>
<accession>A0AAE3F112</accession>
<dbReference type="InterPro" id="IPR041100">
    <property type="entry name" value="TQ"/>
</dbReference>
<keyword evidence="1" id="KW-0134">Cell wall</keyword>
<dbReference type="EMBL" id="JAKNFS010000002">
    <property type="protein sequence ID" value="MCG4764142.1"/>
    <property type="molecule type" value="Genomic_DNA"/>
</dbReference>
<feature type="region of interest" description="Disordered" evidence="5">
    <location>
        <begin position="177"/>
        <end position="222"/>
    </location>
</feature>
<dbReference type="InterPro" id="IPR041033">
    <property type="entry name" value="SpaA_PFL_dom_1"/>
</dbReference>
<evidence type="ECO:0000256" key="7">
    <source>
        <dbReference type="SAM" id="SignalP"/>
    </source>
</evidence>
<dbReference type="SUPFAM" id="SSF49478">
    <property type="entry name" value="Cna protein B-type domain"/>
    <property type="match status" value="1"/>
</dbReference>
<sequence length="2542" mass="274939">MKKMKDYLRKVTAGLLLVAMSSGSVGVNTVSAATDDDNDPSTTTDIIPEAVERGTLSIQIDNAGGSIVVTTQSSDGKENTQTIRKENDKTTITDANGNVTTAEPENSYDLVLEADKGTVVKTKVTSDDGNYIATYRVTTDAGADDVDLPEKTQEYSNDIAVEGDKILEIAFQRSADNESASNAAGEVTSNPSENAAETTDTVDNSILSTDPGADEPAAGPEAYKLPDVSEIALFDLSRSRAESKEVTISAMGFAHYGGRSVPIFIIDNKRAFCMQQEKHTPDHNGYTNSGVANPFDNNLARTVLYYGESGQGFSKGPLAGMGQEEAIIRTTFALNYAYNGNEQLAGEEGKQNGIDLAKPILDFAKAHLIESTEVAFSKTKATAYIDSTDGKQRTPDITLNANDMNSVTMKIPQGVYIHLYSPDREYTNQNVTINGGQKFFLFAKAGTNPGKTYSTGELGASMNDSQAMIVDTGDDSVQHTTYIQMFPNTSSTSLTVTWLQQGEAKVIKKSANESLTNGNSCYSLEGAEFALIDSNGKQVATAKTNAKGVADFGKVDAGTYKVKEISAPEGFELNTEMPSIKVEPEKTAEVTMTDEPLNDPAVITINKVDSEGNKDTSKDLSGTEFTVKYYNKIYEKESDLPEKATKTWVIKAIKRTVGGKDIYRAQLSETCKVKGDDFYLDANGSPILPLGTITIEETSAVKGYNKDNNFTNGDVSVKGKFFGTIQKKGDAVVLHYGDTVIAEDGFTASDNIIRGDLHFYKIDDDGSAMANIPFLITNNETKESHVVLSNKDGVVDTSEIAHTTNTNGLDKYQDGKKITDESKLSGQYGTWFGDGTVNKDRGALQYGTYSIRELACKGNYGKDLIETTVTVDSEKTNVSLNPQVNHTIVLKTTAKDTTTGTHSVPVGEKATVVDTVKYSGLKVGRTYTLKGQLVRKDDRSVIATGEQTFTAEKSSGTVNITFSFESSKLKGKSLVAFEHLYWDGIEVQAHEDINDTDQTVTIPSLKTVAKDDATADQSGVRSKNDKITDTVSYTGLAYDKEYVVRGTLVNQSTGKALTGADGKAITASKNFHVHSKEGSGSVDVTFNWDSSDFEGTAVITQTMYLVNDDKSETKVAEATDLSDANEMVYYPSIRTNAADSQTKDHVGLVGQTTIIDHVTYKNLIPGKEYTVSGKLMDKDTGKALLVNGKEITATTTFKPTAKDGTVDLTYKLDASVLEDKTVVVFEDLIHNKINVTSHADINDEEQSVHYPKVRTTAKDHSTKDDVGTSSKEARLVDTVSYSNLIVGQKYTIKGTLMDKETGKAIEQNGKAVTAETSFTATAAQGSVDLTFVYDSSVLEGKTTVAYEKLYHNEKDVARHEDINDAGQTVQIPKIQTTATSVETGDQVGTIGKEVQITDVVSYKNLVVGKEYTISGKAMIKPSGSEQAVPAKDKDGKDVVQSVTFKATKANGEVSLTFTLDSSNLKNRTVVIFEELLHNGVTVTTHADINDDKQSVYFPEIRTNAVDKQTNDGVGTVGKTTIIDHVSYKNLVVGKRYTISGVLMDKDTGKPLVASGKQIAASAEFIAETKDGTIDLVYKLDASDLAGATTVVYENLYHNKKNVTSHADINDEEQTIHYPKIGTTASDGSTKDHVGTSAKDGRFVDTVKYENLIIGKSYTVKGTLMDKDTGKAITQNGKEITSEMTFTATKTSGTVNLLFNYDSNALEGKTTVAFEKLFHNDIDVARHEDISDENQSVHIPKIHTTATDESTNDKEGVIGSKVTIKDVVRYENLIPGKEYTVKGSAMVNPGASYQYGFRAEYDGLTVGKTYQVTGTAVDADGNDIPELRYSGTLTPTEASGTVVATINSSETLKDANPVFTFVISSGSEKYTYTASEMSATGAVSGIRMATDAEGNNVTSEKTFVPEKANGEVTLEFVLDSTQLQGNDVVIYEDLYHNGVKVTSHADMKDDGQTVHYPEIHTTNVDQTTDDHQGAVSGQTTLVDTVQYRNLIVGHEYTVTGKLMKKVPVKNEDESDDSNQDAETPDVPENSEQPAEEVTYTEEPVLIDGKEVTASTTFTAETKDGSVDVVFVFDAESVAGETVVAFEDLSYKGIQLTTHADINDENQTVYLPDIHTSAVDAETGIKNSYRDGHITITDTVTYENLIPGNTYVLKGSLQEKVEEDGKITYKAVEAKMITSENDEETVADEATPVTGQTTFVPEAANGTVDVIFTFDGTELEDVEHTYVAFEDLYYQKGDDEIIVREHKDINDAEQTVYVPHIQTEVQDTESKSHNALADEKVTLEDTVSYEGLIPGKEYTMTGTLMDKETGKALLVNDKEVTAETKFVPEKADGTVVVTFTFDATGLEGKTLVAFETCTCEGKNVAVHADINDEKQTIYVPELHTTATDKADGDKQLTSKGTLTVVDKIAYKNLIPGQKYTVTGVLMDKATKSALVIGGKEVTATKTFVPNKADGTVEIEFTFKGDGLESKTLVAFETISTNDSPVGEHKDINDTDQTVTLTPPPIPAVQTGDTNTMPILAVVTAVLVVLGAGLFIATRKKKNKK</sequence>
<feature type="compositionally biased region" description="Acidic residues" evidence="5">
    <location>
        <begin position="2011"/>
        <end position="2024"/>
    </location>
</feature>
<evidence type="ECO:0000256" key="1">
    <source>
        <dbReference type="ARBA" id="ARBA00022512"/>
    </source>
</evidence>
<keyword evidence="6" id="KW-1133">Transmembrane helix</keyword>
<evidence type="ECO:0000259" key="8">
    <source>
        <dbReference type="PROSITE" id="PS50847"/>
    </source>
</evidence>
<evidence type="ECO:0000313" key="9">
    <source>
        <dbReference type="EMBL" id="MCG4764142.1"/>
    </source>
</evidence>
<dbReference type="Pfam" id="PF17802">
    <property type="entry name" value="SpaA"/>
    <property type="match status" value="1"/>
</dbReference>
<comment type="caution">
    <text evidence="9">The sequence shown here is derived from an EMBL/GenBank/DDBJ whole genome shotgun (WGS) entry which is preliminary data.</text>
</comment>
<evidence type="ECO:0000256" key="6">
    <source>
        <dbReference type="SAM" id="Phobius"/>
    </source>
</evidence>
<feature type="region of interest" description="Disordered" evidence="5">
    <location>
        <begin position="2008"/>
        <end position="2039"/>
    </location>
</feature>
<dbReference type="Gene3D" id="2.60.40.10">
    <property type="entry name" value="Immunoglobulins"/>
    <property type="match status" value="2"/>
</dbReference>
<feature type="chain" id="PRO_5041931244" evidence="7">
    <location>
        <begin position="27"/>
        <end position="2542"/>
    </location>
</feature>
<reference evidence="9" key="1">
    <citation type="submission" date="2022-01" db="EMBL/GenBank/DDBJ databases">
        <title>Collection of gut derived symbiotic bacterial strains cultured from healthy donors.</title>
        <authorList>
            <person name="Lin H."/>
            <person name="Kohout C."/>
            <person name="Waligurski E."/>
            <person name="Pamer E.G."/>
        </authorList>
    </citation>
    <scope>NUCLEOTIDE SEQUENCE</scope>
    <source>
        <strain evidence="9">DFI.5.49</strain>
    </source>
</reference>
<name>A0AAE3F112_9FIRM</name>
<feature type="signal peptide" evidence="7">
    <location>
        <begin position="1"/>
        <end position="26"/>
    </location>
</feature>
<feature type="region of interest" description="Disordered" evidence="5">
    <location>
        <begin position="2482"/>
        <end position="2501"/>
    </location>
</feature>
<keyword evidence="6" id="KW-0812">Transmembrane</keyword>
<organism evidence="9 10">
    <name type="scientific">Fusicatenibacter saccharivorans</name>
    <dbReference type="NCBI Taxonomy" id="1150298"/>
    <lineage>
        <taxon>Bacteria</taxon>
        <taxon>Bacillati</taxon>
        <taxon>Bacillota</taxon>
        <taxon>Clostridia</taxon>
        <taxon>Lachnospirales</taxon>
        <taxon>Lachnospiraceae</taxon>
        <taxon>Fusicatenibacter</taxon>
    </lineage>
</organism>
<dbReference type="Gene3D" id="2.60.40.3930">
    <property type="match status" value="13"/>
</dbReference>
<keyword evidence="3 7" id="KW-0732">Signal</keyword>
<keyword evidence="6" id="KW-0472">Membrane</keyword>
<feature type="compositionally biased region" description="Low complexity" evidence="5">
    <location>
        <begin position="210"/>
        <end position="222"/>
    </location>
</feature>
<evidence type="ECO:0000256" key="3">
    <source>
        <dbReference type="ARBA" id="ARBA00022729"/>
    </source>
</evidence>
<evidence type="ECO:0000256" key="4">
    <source>
        <dbReference type="ARBA" id="ARBA00023088"/>
    </source>
</evidence>
<protein>
    <submittedName>
        <fullName evidence="9">VaFE repeat-containing surface-anchored protein</fullName>
    </submittedName>
</protein>
<evidence type="ECO:0000256" key="5">
    <source>
        <dbReference type="SAM" id="MobiDB-lite"/>
    </source>
</evidence>
<evidence type="ECO:0000313" key="10">
    <source>
        <dbReference type="Proteomes" id="UP001199915"/>
    </source>
</evidence>
<dbReference type="Proteomes" id="UP001199915">
    <property type="component" value="Unassembled WGS sequence"/>
</dbReference>
<feature type="compositionally biased region" description="Polar residues" evidence="5">
    <location>
        <begin position="177"/>
        <end position="208"/>
    </location>
</feature>
<dbReference type="InterPro" id="IPR046751">
    <property type="entry name" value="TED_2"/>
</dbReference>
<dbReference type="PROSITE" id="PS50847">
    <property type="entry name" value="GRAM_POS_ANCHORING"/>
    <property type="match status" value="1"/>
</dbReference>
<proteinExistence type="predicted"/>
<dbReference type="InterPro" id="IPR013783">
    <property type="entry name" value="Ig-like_fold"/>
</dbReference>
<dbReference type="Pfam" id="PF20610">
    <property type="entry name" value="TED_2"/>
    <property type="match status" value="1"/>
</dbReference>
<dbReference type="RefSeq" id="WP_238032698.1">
    <property type="nucleotide sequence ID" value="NZ_JAKNFS010000002.1"/>
</dbReference>
<feature type="domain" description="Gram-positive cocci surface proteins LPxTG" evidence="8">
    <location>
        <begin position="2505"/>
        <end position="2542"/>
    </location>
</feature>
<keyword evidence="4" id="KW-0572">Peptidoglycan-anchor</keyword>
<evidence type="ECO:0000256" key="2">
    <source>
        <dbReference type="ARBA" id="ARBA00022525"/>
    </source>
</evidence>
<gene>
    <name evidence="9" type="ORF">L0N21_01190</name>
</gene>
<dbReference type="InterPro" id="IPR019931">
    <property type="entry name" value="LPXTG_anchor"/>
</dbReference>
<dbReference type="Pfam" id="PF18202">
    <property type="entry name" value="TQ"/>
    <property type="match status" value="14"/>
</dbReference>
<dbReference type="NCBIfam" id="NF033903">
    <property type="entry name" value="VaFE_rpt"/>
    <property type="match status" value="13"/>
</dbReference>